<evidence type="ECO:0000313" key="10">
    <source>
        <dbReference type="Proteomes" id="UP000679992"/>
    </source>
</evidence>
<reference evidence="9 10" key="1">
    <citation type="submission" date="2021-03" db="EMBL/GenBank/DDBJ databases">
        <title>Antimicrobial resistance genes in bacteria isolated from Japanese honey, and their potential for conferring macrolide and lincosamide resistance in the American foulbrood pathogen Paenibacillus larvae.</title>
        <authorList>
            <person name="Okamoto M."/>
            <person name="Kumagai M."/>
            <person name="Kanamori H."/>
            <person name="Takamatsu D."/>
        </authorList>
    </citation>
    <scope>NUCLEOTIDE SEQUENCE [LARGE SCALE GENOMIC DNA]</scope>
    <source>
        <strain evidence="9 10">J42TS3</strain>
    </source>
</reference>
<keyword evidence="5" id="KW-0769">Symport</keyword>
<feature type="transmembrane region" description="Helical" evidence="8">
    <location>
        <begin position="257"/>
        <end position="275"/>
    </location>
</feature>
<evidence type="ECO:0000256" key="2">
    <source>
        <dbReference type="ARBA" id="ARBA00022475"/>
    </source>
</evidence>
<name>A0ABQ4MC56_9BACL</name>
<keyword evidence="6 8" id="KW-1133">Transmembrane helix</keyword>
<dbReference type="Pfam" id="PF06379">
    <property type="entry name" value="RhaT"/>
    <property type="match status" value="1"/>
</dbReference>
<keyword evidence="2" id="KW-1003">Cell membrane</keyword>
<feature type="transmembrane region" description="Helical" evidence="8">
    <location>
        <begin position="99"/>
        <end position="121"/>
    </location>
</feature>
<evidence type="ECO:0000256" key="4">
    <source>
        <dbReference type="ARBA" id="ARBA00022692"/>
    </source>
</evidence>
<evidence type="ECO:0000313" key="9">
    <source>
        <dbReference type="EMBL" id="GIP53217.1"/>
    </source>
</evidence>
<protein>
    <submittedName>
        <fullName evidence="9">Sugar:proton symporter</fullName>
    </submittedName>
</protein>
<sequence length="342" mass="36597">MIYGFLLLLVACFFQGSFGLGMKKYQPFSWEAFWVVFSVIGILLIPIGWTWLEVPEFMTYVRETPPQVLWLASFCGLLWGISSILFGKAVDSIGVSLTYGVNMGISASAGSLIPLLIFGNIPVARSFILLLAGMMIMLVGVVVITKAGLDKEKSLKKQLQQGQKSGAKASDKPLSKGLIMASIAGLGSAAMNIGFSYANQTLDIAAGHGVSEMSASLIPWVITLSGGFVANFVYAFIMLIKNRTYRDYIAPGSGKAYAKAIVTSFVWFFALGFYAKATVMLGPIGSSVGWLAFNGLALIVSNAWGLKDGEWKGFAKPKKLLLAGNVILIASWIVVGIANGLA</sequence>
<comment type="caution">
    <text evidence="9">The sequence shown here is derived from an EMBL/GenBank/DDBJ whole genome shotgun (WGS) entry which is preliminary data.</text>
</comment>
<organism evidence="9 10">
    <name type="scientific">Paenibacillus vini</name>
    <dbReference type="NCBI Taxonomy" id="1476024"/>
    <lineage>
        <taxon>Bacteria</taxon>
        <taxon>Bacillati</taxon>
        <taxon>Bacillota</taxon>
        <taxon>Bacilli</taxon>
        <taxon>Bacillales</taxon>
        <taxon>Paenibacillaceae</taxon>
        <taxon>Paenibacillus</taxon>
    </lineage>
</organism>
<evidence type="ECO:0000256" key="1">
    <source>
        <dbReference type="ARBA" id="ARBA00022448"/>
    </source>
</evidence>
<dbReference type="RefSeq" id="WP_213654826.1">
    <property type="nucleotide sequence ID" value="NZ_BOSL01000006.1"/>
</dbReference>
<feature type="transmembrane region" description="Helical" evidence="8">
    <location>
        <begin position="320"/>
        <end position="341"/>
    </location>
</feature>
<feature type="transmembrane region" description="Helical" evidence="8">
    <location>
        <begin position="68"/>
        <end position="87"/>
    </location>
</feature>
<evidence type="ECO:0000256" key="8">
    <source>
        <dbReference type="SAM" id="Phobius"/>
    </source>
</evidence>
<evidence type="ECO:0000256" key="7">
    <source>
        <dbReference type="ARBA" id="ARBA00023136"/>
    </source>
</evidence>
<feature type="transmembrane region" description="Helical" evidence="8">
    <location>
        <begin position="217"/>
        <end position="237"/>
    </location>
</feature>
<feature type="transmembrane region" description="Helical" evidence="8">
    <location>
        <begin position="34"/>
        <end position="52"/>
    </location>
</feature>
<evidence type="ECO:0000256" key="6">
    <source>
        <dbReference type="ARBA" id="ARBA00022989"/>
    </source>
</evidence>
<keyword evidence="10" id="KW-1185">Reference proteome</keyword>
<feature type="transmembrane region" description="Helical" evidence="8">
    <location>
        <begin position="127"/>
        <end position="149"/>
    </location>
</feature>
<keyword evidence="3" id="KW-0997">Cell inner membrane</keyword>
<dbReference type="Proteomes" id="UP000679992">
    <property type="component" value="Unassembled WGS sequence"/>
</dbReference>
<dbReference type="EMBL" id="BOSL01000006">
    <property type="protein sequence ID" value="GIP53217.1"/>
    <property type="molecule type" value="Genomic_DNA"/>
</dbReference>
<accession>A0ABQ4MC56</accession>
<gene>
    <name evidence="9" type="ORF">J42TS3_22520</name>
</gene>
<keyword evidence="4 8" id="KW-0812">Transmembrane</keyword>
<proteinExistence type="predicted"/>
<evidence type="ECO:0000256" key="5">
    <source>
        <dbReference type="ARBA" id="ARBA00022847"/>
    </source>
</evidence>
<dbReference type="InterPro" id="IPR004673">
    <property type="entry name" value="L-rhamnose-proton_sym_RhaT"/>
</dbReference>
<feature type="transmembrane region" description="Helical" evidence="8">
    <location>
        <begin position="6"/>
        <end position="22"/>
    </location>
</feature>
<feature type="transmembrane region" description="Helical" evidence="8">
    <location>
        <begin position="178"/>
        <end position="197"/>
    </location>
</feature>
<evidence type="ECO:0000256" key="3">
    <source>
        <dbReference type="ARBA" id="ARBA00022519"/>
    </source>
</evidence>
<keyword evidence="1" id="KW-0813">Transport</keyword>
<feature type="transmembrane region" description="Helical" evidence="8">
    <location>
        <begin position="281"/>
        <end position="300"/>
    </location>
</feature>
<keyword evidence="7 8" id="KW-0472">Membrane</keyword>